<dbReference type="GO" id="GO:0051539">
    <property type="term" value="F:4 iron, 4 sulfur cluster binding"/>
    <property type="evidence" value="ECO:0007669"/>
    <property type="project" value="UniProtKB-KW"/>
</dbReference>
<dbReference type="SFLD" id="SFLDG01060">
    <property type="entry name" value="BATS_domain_containing"/>
    <property type="match status" value="1"/>
</dbReference>
<dbReference type="GO" id="GO:0009102">
    <property type="term" value="P:biotin biosynthetic process"/>
    <property type="evidence" value="ECO:0007669"/>
    <property type="project" value="UniProtKB-UniRule"/>
</dbReference>
<dbReference type="InterPro" id="IPR058240">
    <property type="entry name" value="rSAM_sf"/>
</dbReference>
<evidence type="ECO:0000256" key="11">
    <source>
        <dbReference type="ARBA" id="ARBA00023004"/>
    </source>
</evidence>
<dbReference type="SMART" id="SM00729">
    <property type="entry name" value="Elp3"/>
    <property type="match status" value="1"/>
</dbReference>
<dbReference type="HAMAP" id="MF_01694">
    <property type="entry name" value="BioB"/>
    <property type="match status" value="1"/>
</dbReference>
<evidence type="ECO:0000313" key="19">
    <source>
        <dbReference type="EMBL" id="SHK24809.1"/>
    </source>
</evidence>
<feature type="binding site" evidence="16 17">
    <location>
        <position position="85"/>
    </location>
    <ligand>
        <name>[4Fe-4S] cluster</name>
        <dbReference type="ChEBI" id="CHEBI:49883"/>
        <note>4Fe-4S-S-AdoMet</note>
    </ligand>
</feature>
<evidence type="ECO:0000256" key="15">
    <source>
        <dbReference type="ARBA" id="ARBA00070199"/>
    </source>
</evidence>
<dbReference type="PANTHER" id="PTHR22976:SF2">
    <property type="entry name" value="BIOTIN SYNTHASE, MITOCHONDRIAL"/>
    <property type="match status" value="1"/>
</dbReference>
<feature type="binding site" evidence="16 17">
    <location>
        <position position="82"/>
    </location>
    <ligand>
        <name>[4Fe-4S] cluster</name>
        <dbReference type="ChEBI" id="CHEBI:49883"/>
        <note>4Fe-4S-S-AdoMet</note>
    </ligand>
</feature>
<evidence type="ECO:0000256" key="10">
    <source>
        <dbReference type="ARBA" id="ARBA00022756"/>
    </source>
</evidence>
<dbReference type="PANTHER" id="PTHR22976">
    <property type="entry name" value="BIOTIN SYNTHASE"/>
    <property type="match status" value="1"/>
</dbReference>
<comment type="cofactor">
    <cofactor evidence="16">
        <name>[2Fe-2S] cluster</name>
        <dbReference type="ChEBI" id="CHEBI:190135"/>
    </cofactor>
    <text evidence="16">Binds 1 [2Fe-2S] cluster. The cluster is coordinated with 3 cysteines and 1 arginine.</text>
</comment>
<dbReference type="GO" id="GO:0005506">
    <property type="term" value="F:iron ion binding"/>
    <property type="evidence" value="ECO:0007669"/>
    <property type="project" value="UniProtKB-UniRule"/>
</dbReference>
<keyword evidence="6 16" id="KW-0808">Transferase</keyword>
<dbReference type="RefSeq" id="WP_330390703.1">
    <property type="nucleotide sequence ID" value="NZ_FRAJ01000012.1"/>
</dbReference>
<evidence type="ECO:0000256" key="7">
    <source>
        <dbReference type="ARBA" id="ARBA00022691"/>
    </source>
</evidence>
<evidence type="ECO:0000256" key="17">
    <source>
        <dbReference type="PIRSR" id="PIRSR001619-1"/>
    </source>
</evidence>
<evidence type="ECO:0000256" key="6">
    <source>
        <dbReference type="ARBA" id="ARBA00022679"/>
    </source>
</evidence>
<dbReference type="SUPFAM" id="SSF102114">
    <property type="entry name" value="Radical SAM enzymes"/>
    <property type="match status" value="1"/>
</dbReference>
<comment type="pathway">
    <text evidence="1 16">Cofactor biosynthesis; biotin biosynthesis; biotin from 7,8-diaminononanoate: step 2/2.</text>
</comment>
<feature type="binding site" evidence="16 17">
    <location>
        <position position="214"/>
    </location>
    <ligand>
        <name>[2Fe-2S] cluster</name>
        <dbReference type="ChEBI" id="CHEBI:190135"/>
    </ligand>
</feature>
<dbReference type="Pfam" id="PF04055">
    <property type="entry name" value="Radical_SAM"/>
    <property type="match status" value="1"/>
</dbReference>
<protein>
    <recommendedName>
        <fullName evidence="15 16">Biotin synthase</fullName>
        <ecNumber evidence="4 16">2.8.1.6</ecNumber>
    </recommendedName>
</protein>
<keyword evidence="11 16" id="KW-0408">Iron</keyword>
<evidence type="ECO:0000259" key="18">
    <source>
        <dbReference type="PROSITE" id="PS51918"/>
    </source>
</evidence>
<dbReference type="EMBL" id="FRAJ01000012">
    <property type="protein sequence ID" value="SHK24809.1"/>
    <property type="molecule type" value="Genomic_DNA"/>
</dbReference>
<keyword evidence="9 16" id="KW-0479">Metal-binding</keyword>
<dbReference type="InterPro" id="IPR013785">
    <property type="entry name" value="Aldolase_TIM"/>
</dbReference>
<reference evidence="19 20" key="1">
    <citation type="submission" date="2016-11" db="EMBL/GenBank/DDBJ databases">
        <authorList>
            <person name="Jaros S."/>
            <person name="Januszkiewicz K."/>
            <person name="Wedrychowicz H."/>
        </authorList>
    </citation>
    <scope>NUCLEOTIDE SEQUENCE [LARGE SCALE GENOMIC DNA]</scope>
    <source>
        <strain evidence="19 20">DSM 14501</strain>
    </source>
</reference>
<dbReference type="Pfam" id="PF06968">
    <property type="entry name" value="BATS"/>
    <property type="match status" value="1"/>
</dbReference>
<accession>A0A1M6QX09</accession>
<evidence type="ECO:0000256" key="13">
    <source>
        <dbReference type="ARBA" id="ARBA00051157"/>
    </source>
</evidence>
<feature type="domain" description="Radical SAM core" evidence="18">
    <location>
        <begin position="60"/>
        <end position="289"/>
    </location>
</feature>
<dbReference type="InterPro" id="IPR006638">
    <property type="entry name" value="Elp3/MiaA/NifB-like_rSAM"/>
</dbReference>
<dbReference type="CDD" id="cd01335">
    <property type="entry name" value="Radical_SAM"/>
    <property type="match status" value="1"/>
</dbReference>
<comment type="catalytic activity">
    <reaction evidence="13 16">
        <text>(4R,5S)-dethiobiotin + (sulfur carrier)-SH + 2 reduced [2Fe-2S]-[ferredoxin] + 2 S-adenosyl-L-methionine = (sulfur carrier)-H + biotin + 2 5'-deoxyadenosine + 2 L-methionine + 2 oxidized [2Fe-2S]-[ferredoxin]</text>
        <dbReference type="Rhea" id="RHEA:22060"/>
        <dbReference type="Rhea" id="RHEA-COMP:10000"/>
        <dbReference type="Rhea" id="RHEA-COMP:10001"/>
        <dbReference type="Rhea" id="RHEA-COMP:14737"/>
        <dbReference type="Rhea" id="RHEA-COMP:14739"/>
        <dbReference type="ChEBI" id="CHEBI:17319"/>
        <dbReference type="ChEBI" id="CHEBI:29917"/>
        <dbReference type="ChEBI" id="CHEBI:33737"/>
        <dbReference type="ChEBI" id="CHEBI:33738"/>
        <dbReference type="ChEBI" id="CHEBI:57586"/>
        <dbReference type="ChEBI" id="CHEBI:57844"/>
        <dbReference type="ChEBI" id="CHEBI:59789"/>
        <dbReference type="ChEBI" id="CHEBI:64428"/>
        <dbReference type="ChEBI" id="CHEBI:149473"/>
        <dbReference type="EC" id="2.8.1.6"/>
    </reaction>
</comment>
<dbReference type="STRING" id="1121266.SAMN02745883_01648"/>
<evidence type="ECO:0000256" key="2">
    <source>
        <dbReference type="ARBA" id="ARBA00010765"/>
    </source>
</evidence>
<evidence type="ECO:0000256" key="12">
    <source>
        <dbReference type="ARBA" id="ARBA00023014"/>
    </source>
</evidence>
<dbReference type="PIRSF" id="PIRSF001619">
    <property type="entry name" value="Biotin_synth"/>
    <property type="match status" value="1"/>
</dbReference>
<evidence type="ECO:0000256" key="16">
    <source>
        <dbReference type="HAMAP-Rule" id="MF_01694"/>
    </source>
</evidence>
<keyword evidence="10 16" id="KW-0093">Biotin biosynthesis</keyword>
<dbReference type="EC" id="2.8.1.6" evidence="4 16"/>
<keyword evidence="20" id="KW-1185">Reference proteome</keyword>
<dbReference type="SMART" id="SM00876">
    <property type="entry name" value="BATS"/>
    <property type="match status" value="1"/>
</dbReference>
<dbReference type="SFLD" id="SFLDG01278">
    <property type="entry name" value="biotin_synthase_like"/>
    <property type="match status" value="1"/>
</dbReference>
<gene>
    <name evidence="16" type="primary">bioB</name>
    <name evidence="19" type="ORF">SAMN02745883_01648</name>
</gene>
<comment type="similarity">
    <text evidence="2 16">Belongs to the radical SAM superfamily. Biotin synthase family.</text>
</comment>
<feature type="binding site" evidence="16 17">
    <location>
        <position position="154"/>
    </location>
    <ligand>
        <name>[2Fe-2S] cluster</name>
        <dbReference type="ChEBI" id="CHEBI:190135"/>
    </ligand>
</feature>
<evidence type="ECO:0000256" key="1">
    <source>
        <dbReference type="ARBA" id="ARBA00004942"/>
    </source>
</evidence>
<dbReference type="InterPro" id="IPR024177">
    <property type="entry name" value="Biotin_synthase"/>
</dbReference>
<organism evidence="19 20">
    <name type="scientific">Caminicella sporogenes DSM 14501</name>
    <dbReference type="NCBI Taxonomy" id="1121266"/>
    <lineage>
        <taxon>Bacteria</taxon>
        <taxon>Bacillati</taxon>
        <taxon>Bacillota</taxon>
        <taxon>Clostridia</taxon>
        <taxon>Peptostreptococcales</taxon>
        <taxon>Caminicellaceae</taxon>
        <taxon>Caminicella</taxon>
    </lineage>
</organism>
<dbReference type="UniPathway" id="UPA00078">
    <property type="reaction ID" value="UER00162"/>
</dbReference>
<feature type="binding site" evidence="16 17">
    <location>
        <position position="122"/>
    </location>
    <ligand>
        <name>[2Fe-2S] cluster</name>
        <dbReference type="ChEBI" id="CHEBI:190135"/>
    </ligand>
</feature>
<dbReference type="AlphaFoldDB" id="A0A1M6QX09"/>
<keyword evidence="5 16" id="KW-0004">4Fe-4S</keyword>
<sequence length="334" mass="37814">MNKGAMLINMKELILKITDKVLKGEDITYEEALDLINIDDNNMEILEYLFQGANKIREKFMGKKVDLCTIINAKSGMCSEDCKFCAQSSHYNTDVKKYNLLDYDEILKRAKEMEKAGAHRFSLVTSGKGIKGKEFDKLLDIYKRLNRDTNLKLCASHGVISYEQVLKLKESGVSMYHHNIETCKDYYQEICTTHSYEERIQTIKNVINAGMDICCGGIIGLGESLEDRVKMAFEIKELGVKSIPINVLNPIKGTPLEDKEILHPFEILKTMAVYRYIIPDSYIRYAGGRMAIKDKQNIGFKAGVNAALVGNYLTTIGSDINKDKKMILCEGLEI</sequence>
<evidence type="ECO:0000313" key="20">
    <source>
        <dbReference type="Proteomes" id="UP000184082"/>
    </source>
</evidence>
<dbReference type="InterPro" id="IPR007197">
    <property type="entry name" value="rSAM"/>
</dbReference>
<dbReference type="Proteomes" id="UP000184082">
    <property type="component" value="Unassembled WGS sequence"/>
</dbReference>
<keyword evidence="12 16" id="KW-0411">Iron-sulfur</keyword>
<keyword evidence="8 16" id="KW-0001">2Fe-2S</keyword>
<evidence type="ECO:0000256" key="8">
    <source>
        <dbReference type="ARBA" id="ARBA00022714"/>
    </source>
</evidence>
<comment type="function">
    <text evidence="14 16">Catalyzes the conversion of dethiobiotin (DTB) to biotin by the insertion of a sulfur atom into dethiobiotin via a radical-based mechanism.</text>
</comment>
<dbReference type="Gene3D" id="3.20.20.70">
    <property type="entry name" value="Aldolase class I"/>
    <property type="match status" value="1"/>
</dbReference>
<evidence type="ECO:0000256" key="4">
    <source>
        <dbReference type="ARBA" id="ARBA00012236"/>
    </source>
</evidence>
<evidence type="ECO:0000256" key="3">
    <source>
        <dbReference type="ARBA" id="ARBA00011738"/>
    </source>
</evidence>
<keyword evidence="7 16" id="KW-0949">S-adenosyl-L-methionine</keyword>
<dbReference type="InterPro" id="IPR010722">
    <property type="entry name" value="BATS_dom"/>
</dbReference>
<dbReference type="InterPro" id="IPR002684">
    <property type="entry name" value="Biotin_synth/BioAB"/>
</dbReference>
<feature type="binding site" evidence="16 17">
    <location>
        <position position="78"/>
    </location>
    <ligand>
        <name>[4Fe-4S] cluster</name>
        <dbReference type="ChEBI" id="CHEBI:49883"/>
        <note>4Fe-4S-S-AdoMet</note>
    </ligand>
</feature>
<evidence type="ECO:0000256" key="9">
    <source>
        <dbReference type="ARBA" id="ARBA00022723"/>
    </source>
</evidence>
<evidence type="ECO:0000256" key="5">
    <source>
        <dbReference type="ARBA" id="ARBA00022485"/>
    </source>
</evidence>
<dbReference type="GO" id="GO:0004076">
    <property type="term" value="F:biotin synthase activity"/>
    <property type="evidence" value="ECO:0007669"/>
    <property type="project" value="UniProtKB-UniRule"/>
</dbReference>
<comment type="cofactor">
    <cofactor evidence="17">
        <name>[2Fe-2S] cluster</name>
        <dbReference type="ChEBI" id="CHEBI:190135"/>
    </cofactor>
    <text evidence="17">Binds 1 [2Fe-2S] cluster. The cluster is coordinated with 3 cysteines and 1 arginine.</text>
</comment>
<comment type="subunit">
    <text evidence="3 16">Homodimer.</text>
</comment>
<comment type="cofactor">
    <cofactor evidence="16 17">
        <name>[4Fe-4S] cluster</name>
        <dbReference type="ChEBI" id="CHEBI:49883"/>
    </cofactor>
    <text evidence="16 17">Binds 1 [4Fe-4S] cluster. The cluster is coordinated with 3 cysteines and an exchangeable S-adenosyl-L-methionine.</text>
</comment>
<proteinExistence type="inferred from homology"/>
<dbReference type="PROSITE" id="PS51918">
    <property type="entry name" value="RADICAL_SAM"/>
    <property type="match status" value="1"/>
</dbReference>
<dbReference type="GO" id="GO:0051537">
    <property type="term" value="F:2 iron, 2 sulfur cluster binding"/>
    <property type="evidence" value="ECO:0007669"/>
    <property type="project" value="UniProtKB-KW"/>
</dbReference>
<evidence type="ECO:0000256" key="14">
    <source>
        <dbReference type="ARBA" id="ARBA00057568"/>
    </source>
</evidence>
<dbReference type="SFLD" id="SFLDS00029">
    <property type="entry name" value="Radical_SAM"/>
    <property type="match status" value="1"/>
</dbReference>
<dbReference type="FunFam" id="3.20.20.70:FF:000026">
    <property type="entry name" value="Biotin synthase"/>
    <property type="match status" value="1"/>
</dbReference>
<name>A0A1M6QX09_9FIRM</name>
<feature type="binding site" evidence="16 17">
    <location>
        <position position="284"/>
    </location>
    <ligand>
        <name>[2Fe-2S] cluster</name>
        <dbReference type="ChEBI" id="CHEBI:190135"/>
    </ligand>
</feature>
<dbReference type="NCBIfam" id="TIGR00433">
    <property type="entry name" value="bioB"/>
    <property type="match status" value="1"/>
</dbReference>